<dbReference type="PATRIC" id="fig|1304281.5.peg.800"/>
<dbReference type="EMBL" id="LFNG01000004">
    <property type="protein sequence ID" value="KMQ72127.1"/>
    <property type="molecule type" value="Genomic_DNA"/>
</dbReference>
<evidence type="ECO:0000259" key="1">
    <source>
        <dbReference type="Pfam" id="PF00535"/>
    </source>
</evidence>
<proteinExistence type="predicted"/>
<dbReference type="InterPro" id="IPR029044">
    <property type="entry name" value="Nucleotide-diphossugar_trans"/>
</dbReference>
<reference evidence="2 3" key="1">
    <citation type="journal article" date="2004" name="Int. J. Syst. Evol. Microbiol.">
        <title>Kaistella koreensis gen. nov., sp. nov., a novel member of the Chryseobacterium-Bergeyella-Riemerella branch.</title>
        <authorList>
            <person name="Kim M.K."/>
            <person name="Im W.T."/>
            <person name="Shin Y.K."/>
            <person name="Lim J.H."/>
            <person name="Kim S.H."/>
            <person name="Lee B.C."/>
            <person name="Park M.Y."/>
            <person name="Lee K.Y."/>
            <person name="Lee S.T."/>
        </authorList>
    </citation>
    <scope>NUCLEOTIDE SEQUENCE [LARGE SCALE GENOMIC DNA]</scope>
    <source>
        <strain evidence="2 3">CCUG 49689</strain>
    </source>
</reference>
<dbReference type="PANTHER" id="PTHR22916:SF3">
    <property type="entry name" value="UDP-GLCNAC:BETAGAL BETA-1,3-N-ACETYLGLUCOSAMINYLTRANSFERASE-LIKE PROTEIN 1"/>
    <property type="match status" value="1"/>
</dbReference>
<gene>
    <name evidence="2" type="ORF">ACM44_03705</name>
</gene>
<dbReference type="STRING" id="1304281.ACM44_03705"/>
<organism evidence="2 3">
    <name type="scientific">Chryseobacterium koreense CCUG 49689</name>
    <dbReference type="NCBI Taxonomy" id="1304281"/>
    <lineage>
        <taxon>Bacteria</taxon>
        <taxon>Pseudomonadati</taxon>
        <taxon>Bacteroidota</taxon>
        <taxon>Flavobacteriia</taxon>
        <taxon>Flavobacteriales</taxon>
        <taxon>Weeksellaceae</taxon>
        <taxon>Chryseobacterium group</taxon>
        <taxon>Chryseobacterium</taxon>
    </lineage>
</organism>
<accession>A0A0J7J1K7</accession>
<feature type="domain" description="Glycosyltransferase 2-like" evidence="1">
    <location>
        <begin position="4"/>
        <end position="146"/>
    </location>
</feature>
<comment type="caution">
    <text evidence="2">The sequence shown here is derived from an EMBL/GenBank/DDBJ whole genome shotgun (WGS) entry which is preliminary data.</text>
</comment>
<dbReference type="SUPFAM" id="SSF53448">
    <property type="entry name" value="Nucleotide-diphospho-sugar transferases"/>
    <property type="match status" value="1"/>
</dbReference>
<dbReference type="AlphaFoldDB" id="A0A0J7J1K7"/>
<evidence type="ECO:0000313" key="3">
    <source>
        <dbReference type="Proteomes" id="UP000035900"/>
    </source>
</evidence>
<dbReference type="Gene3D" id="3.90.550.10">
    <property type="entry name" value="Spore Coat Polysaccharide Biosynthesis Protein SpsA, Chain A"/>
    <property type="match status" value="1"/>
</dbReference>
<sequence length="314" mass="36286">MKISVIIPVYNAEKYVAQAVESALQFQEVSEVILVEDQSPDNALEVCEKLVEQFERVKLFQHPDKGNHGAGESRNVGMRNATGDFIAFLDADDFYLPNRFDAEKTVFQNPHADGVYGAIGVHYWSEKAKEQFYHIYQEKLATVYETHPPEDVFPGLIGMRGSFGLFSIDALTIRKSALEKMDLLMKTDLKLHQDTDFLMRLAFYTNLYPGILDQPVAVRGVHESNRISQLDSGKVKPAKTRVLLWKHLKNWAEKEPKMPKEELLHITRIHRSFEIAHSPFFKKWGMILKYLVLDFKSMRSGLYNINFRKTLFQR</sequence>
<dbReference type="RefSeq" id="WP_048498755.1">
    <property type="nucleotide sequence ID" value="NZ_LFNG01000004.1"/>
</dbReference>
<dbReference type="PANTHER" id="PTHR22916">
    <property type="entry name" value="GLYCOSYLTRANSFERASE"/>
    <property type="match status" value="1"/>
</dbReference>
<evidence type="ECO:0000313" key="2">
    <source>
        <dbReference type="EMBL" id="KMQ72127.1"/>
    </source>
</evidence>
<dbReference type="InterPro" id="IPR001173">
    <property type="entry name" value="Glyco_trans_2-like"/>
</dbReference>
<dbReference type="CDD" id="cd00761">
    <property type="entry name" value="Glyco_tranf_GTA_type"/>
    <property type="match status" value="1"/>
</dbReference>
<dbReference type="Proteomes" id="UP000035900">
    <property type="component" value="Unassembled WGS sequence"/>
</dbReference>
<dbReference type="OrthoDB" id="927791at2"/>
<dbReference type="GO" id="GO:0016758">
    <property type="term" value="F:hexosyltransferase activity"/>
    <property type="evidence" value="ECO:0007669"/>
    <property type="project" value="UniProtKB-ARBA"/>
</dbReference>
<dbReference type="Pfam" id="PF00535">
    <property type="entry name" value="Glycos_transf_2"/>
    <property type="match status" value="1"/>
</dbReference>
<name>A0A0J7J1K7_9FLAO</name>
<protein>
    <submittedName>
        <fullName evidence="2">Capsular biosynthesis protein CpsI</fullName>
    </submittedName>
</protein>
<keyword evidence="3" id="KW-1185">Reference proteome</keyword>